<evidence type="ECO:0000256" key="3">
    <source>
        <dbReference type="ARBA" id="ARBA00023163"/>
    </source>
</evidence>
<dbReference type="InterPro" id="IPR025996">
    <property type="entry name" value="MT1864/Rv1816-like_C"/>
</dbReference>
<evidence type="ECO:0000313" key="6">
    <source>
        <dbReference type="EMBL" id="QIS13418.1"/>
    </source>
</evidence>
<dbReference type="InterPro" id="IPR036271">
    <property type="entry name" value="Tet_transcr_reg_TetR-rel_C_sf"/>
</dbReference>
<dbReference type="Pfam" id="PF13305">
    <property type="entry name" value="TetR_C_33"/>
    <property type="match status" value="1"/>
</dbReference>
<dbReference type="GO" id="GO:0003700">
    <property type="term" value="F:DNA-binding transcription factor activity"/>
    <property type="evidence" value="ECO:0007669"/>
    <property type="project" value="TreeGrafter"/>
</dbReference>
<gene>
    <name evidence="6" type="ORF">F5544_27825</name>
</gene>
<dbReference type="PROSITE" id="PS50977">
    <property type="entry name" value="HTH_TETR_2"/>
    <property type="match status" value="1"/>
</dbReference>
<accession>A0A6G9YJQ5</accession>
<name>A0A6G9YJQ5_9NOCA</name>
<dbReference type="InterPro" id="IPR001647">
    <property type="entry name" value="HTH_TetR"/>
</dbReference>
<dbReference type="Proteomes" id="UP000503540">
    <property type="component" value="Chromosome"/>
</dbReference>
<dbReference type="AlphaFoldDB" id="A0A6G9YJQ5"/>
<sequence length="219" mass="23626">MVKHASRQTNTRERLLAAGLRLLEDAGPEALQARRVAAEIGASTMAVYTHFGGMTGLLESVAEEAFSRFSAAMAAVPRSDDPMADLFRVGRAYREYALANPQRYRLMFGPTAPGTPYRPGVDLTTARTPNPLRDPAFGQLLELIERMIAAGRIRADPALDVAGRLWSLTHGVVTLEITGYFGTGGNTFGQILGPAFVDLFVGMGDERARVESSLRSALA</sequence>
<dbReference type="GO" id="GO:0000976">
    <property type="term" value="F:transcription cis-regulatory region binding"/>
    <property type="evidence" value="ECO:0007669"/>
    <property type="project" value="TreeGrafter"/>
</dbReference>
<evidence type="ECO:0000313" key="7">
    <source>
        <dbReference type="Proteomes" id="UP000503540"/>
    </source>
</evidence>
<keyword evidence="7" id="KW-1185">Reference proteome</keyword>
<evidence type="ECO:0000256" key="1">
    <source>
        <dbReference type="ARBA" id="ARBA00023015"/>
    </source>
</evidence>
<dbReference type="KEGG" id="nah:F5544_27825"/>
<evidence type="ECO:0000259" key="5">
    <source>
        <dbReference type="PROSITE" id="PS50977"/>
    </source>
</evidence>
<proteinExistence type="predicted"/>
<keyword evidence="1" id="KW-0805">Transcription regulation</keyword>
<feature type="DNA-binding region" description="H-T-H motif" evidence="4">
    <location>
        <begin position="32"/>
        <end position="51"/>
    </location>
</feature>
<protein>
    <submittedName>
        <fullName evidence="6">TetR family transcriptional regulator</fullName>
    </submittedName>
</protein>
<dbReference type="InterPro" id="IPR009057">
    <property type="entry name" value="Homeodomain-like_sf"/>
</dbReference>
<dbReference type="PANTHER" id="PTHR30055">
    <property type="entry name" value="HTH-TYPE TRANSCRIPTIONAL REGULATOR RUTR"/>
    <property type="match status" value="1"/>
</dbReference>
<dbReference type="RefSeq" id="WP_167475963.1">
    <property type="nucleotide sequence ID" value="NZ_CP046172.1"/>
</dbReference>
<dbReference type="InterPro" id="IPR050109">
    <property type="entry name" value="HTH-type_TetR-like_transc_reg"/>
</dbReference>
<dbReference type="Pfam" id="PF00440">
    <property type="entry name" value="TetR_N"/>
    <property type="match status" value="1"/>
</dbReference>
<organism evidence="6 7">
    <name type="scientific">Nocardia arthritidis</name>
    <dbReference type="NCBI Taxonomy" id="228602"/>
    <lineage>
        <taxon>Bacteria</taxon>
        <taxon>Bacillati</taxon>
        <taxon>Actinomycetota</taxon>
        <taxon>Actinomycetes</taxon>
        <taxon>Mycobacteriales</taxon>
        <taxon>Nocardiaceae</taxon>
        <taxon>Nocardia</taxon>
    </lineage>
</organism>
<feature type="domain" description="HTH tetR-type" evidence="5">
    <location>
        <begin position="9"/>
        <end position="69"/>
    </location>
</feature>
<keyword evidence="3" id="KW-0804">Transcription</keyword>
<dbReference type="PANTHER" id="PTHR30055:SF209">
    <property type="entry name" value="POSSIBLE TRANSCRIPTIONAL REGULATORY PROTEIN (PROBABLY TETR-FAMILY)"/>
    <property type="match status" value="1"/>
</dbReference>
<evidence type="ECO:0000256" key="4">
    <source>
        <dbReference type="PROSITE-ProRule" id="PRU00335"/>
    </source>
</evidence>
<dbReference type="Gene3D" id="1.10.357.10">
    <property type="entry name" value="Tetracycline Repressor, domain 2"/>
    <property type="match status" value="1"/>
</dbReference>
<dbReference type="EMBL" id="CP046172">
    <property type="protein sequence ID" value="QIS13418.1"/>
    <property type="molecule type" value="Genomic_DNA"/>
</dbReference>
<reference evidence="6 7" key="1">
    <citation type="journal article" date="2019" name="ACS Chem. Biol.">
        <title>Identification and Mobilization of a Cryptic Antibiotic Biosynthesis Gene Locus from a Human-Pathogenic Nocardia Isolate.</title>
        <authorList>
            <person name="Herisse M."/>
            <person name="Ishida K."/>
            <person name="Porter J.L."/>
            <person name="Howden B."/>
            <person name="Hertweck C."/>
            <person name="Stinear T.P."/>
            <person name="Pidot S.J."/>
        </authorList>
    </citation>
    <scope>NUCLEOTIDE SEQUENCE [LARGE SCALE GENOMIC DNA]</scope>
    <source>
        <strain evidence="6 7">AUSMDU00012717</strain>
    </source>
</reference>
<evidence type="ECO:0000256" key="2">
    <source>
        <dbReference type="ARBA" id="ARBA00023125"/>
    </source>
</evidence>
<dbReference type="SUPFAM" id="SSF48498">
    <property type="entry name" value="Tetracyclin repressor-like, C-terminal domain"/>
    <property type="match status" value="1"/>
</dbReference>
<keyword evidence="2 4" id="KW-0238">DNA-binding</keyword>
<dbReference type="SUPFAM" id="SSF46689">
    <property type="entry name" value="Homeodomain-like"/>
    <property type="match status" value="1"/>
</dbReference>